<keyword evidence="9 10" id="KW-0342">GTP-binding</keyword>
<proteinExistence type="inferred from homology"/>
<dbReference type="InterPro" id="IPR027417">
    <property type="entry name" value="P-loop_NTPase"/>
</dbReference>
<dbReference type="EMBL" id="FOOX01000011">
    <property type="protein sequence ID" value="SFG90420.1"/>
    <property type="molecule type" value="Genomic_DNA"/>
</dbReference>
<comment type="function">
    <text evidence="10">Exhibits a very high intrinsic GTPase hydrolysis rate. Involved in the addition of a carboxymethylaminomethyl (cmnm) group at the wobble position (U34) of certain tRNAs, forming tRNA-cmnm(5)s(2)U34.</text>
</comment>
<dbReference type="AlphaFoldDB" id="A0A1I2VMQ7"/>
<feature type="binding site" evidence="10">
    <location>
        <begin position="281"/>
        <end position="284"/>
    </location>
    <ligand>
        <name>GTP</name>
        <dbReference type="ChEBI" id="CHEBI:37565"/>
    </ligand>
</feature>
<dbReference type="HAMAP" id="MF_00379">
    <property type="entry name" value="GTPase_MnmE"/>
    <property type="match status" value="1"/>
</dbReference>
<sequence length="467" mass="51799">MIDDTIAAISTPLGEGGIGIVRISGPDAINIVKAIFKPVKDRDLDNENFKIIYGHIYNNNNNSDTVNREIIDEVLVSVMRAPNTYTKEDIIEINCHGGSLPVREILELVLSKGARLAEPGEFSKRAFLNGRLDMAQAEAIIDIIRSTTGDALKLAVGQLKGGLSRKIDFIQNELLEITAFIEANIDFPEDEIEEYNLTTIKTKVKKVKEEIKNLLDTADTGRIYRNGLKTVITGKPNVGKSSLLNVLLKEKRAIVTDIPGTTRDVIEEILNLGGVPVKIIDTAGIRDTDDMIEKIGVEKSKSAIEEAEMILMVFDSNEEYDYEDEKIVKMVEKKCGIKVLNKIDLKNNRKNINYKIKEVLPNWPLIEISAIKEKGIEKLEKKIVDMVTGGKSITSDTAIISNIRHKNQLKKALIHLEDVLVAVDKGMPLDIIAIDIRGAWEAVGEINGTAVTENIIDKIFAEFCIGK</sequence>
<dbReference type="InterPro" id="IPR006073">
    <property type="entry name" value="GTP-bd"/>
</dbReference>
<dbReference type="GO" id="GO:0042802">
    <property type="term" value="F:identical protein binding"/>
    <property type="evidence" value="ECO:0007669"/>
    <property type="project" value="UniProtKB-ARBA"/>
</dbReference>
<dbReference type="CDD" id="cd04164">
    <property type="entry name" value="trmE"/>
    <property type="match status" value="1"/>
</dbReference>
<evidence type="ECO:0000256" key="2">
    <source>
        <dbReference type="ARBA" id="ARBA00022490"/>
    </source>
</evidence>
<dbReference type="SUPFAM" id="SSF52540">
    <property type="entry name" value="P-loop containing nucleoside triphosphate hydrolases"/>
    <property type="match status" value="1"/>
</dbReference>
<keyword evidence="6 10" id="KW-0378">Hydrolase</keyword>
<comment type="subunit">
    <text evidence="10">Homodimer. Heterotetramer of two MnmE and two MnmG subunits.</text>
</comment>
<keyword evidence="4 10" id="KW-0479">Metal-binding</keyword>
<keyword evidence="8 10" id="KW-0630">Potassium</keyword>
<dbReference type="NCBIfam" id="TIGR00231">
    <property type="entry name" value="small_GTP"/>
    <property type="match status" value="1"/>
</dbReference>
<feature type="binding site" evidence="10">
    <location>
        <position position="258"/>
    </location>
    <ligand>
        <name>K(+)</name>
        <dbReference type="ChEBI" id="CHEBI:29103"/>
    </ligand>
</feature>
<dbReference type="InterPro" id="IPR018948">
    <property type="entry name" value="GTP-bd_TrmE_N"/>
</dbReference>
<dbReference type="PANTHER" id="PTHR42714:SF2">
    <property type="entry name" value="TRNA MODIFICATION GTPASE GTPBP3, MITOCHONDRIAL"/>
    <property type="match status" value="1"/>
</dbReference>
<feature type="binding site" evidence="10">
    <location>
        <position position="241"/>
    </location>
    <ligand>
        <name>Mg(2+)</name>
        <dbReference type="ChEBI" id="CHEBI:18420"/>
    </ligand>
</feature>
<evidence type="ECO:0000256" key="4">
    <source>
        <dbReference type="ARBA" id="ARBA00022723"/>
    </source>
</evidence>
<feature type="binding site" evidence="10">
    <location>
        <position position="237"/>
    </location>
    <ligand>
        <name>K(+)</name>
        <dbReference type="ChEBI" id="CHEBI:29103"/>
    </ligand>
</feature>
<dbReference type="NCBIfam" id="NF003661">
    <property type="entry name" value="PRK05291.1-3"/>
    <property type="match status" value="1"/>
</dbReference>
<evidence type="ECO:0000256" key="6">
    <source>
        <dbReference type="ARBA" id="ARBA00022801"/>
    </source>
</evidence>
<comment type="cofactor">
    <cofactor evidence="10">
        <name>K(+)</name>
        <dbReference type="ChEBI" id="CHEBI:29103"/>
    </cofactor>
    <text evidence="10">Binds 1 potassium ion per subunit.</text>
</comment>
<organism evidence="13 14">
    <name type="scientific">Desulfotruncus arcticus DSM 17038</name>
    <dbReference type="NCBI Taxonomy" id="1121424"/>
    <lineage>
        <taxon>Bacteria</taxon>
        <taxon>Bacillati</taxon>
        <taxon>Bacillota</taxon>
        <taxon>Clostridia</taxon>
        <taxon>Eubacteriales</taxon>
        <taxon>Desulfallaceae</taxon>
        <taxon>Desulfotruncus</taxon>
    </lineage>
</organism>
<dbReference type="Gene3D" id="3.40.50.300">
    <property type="entry name" value="P-loop containing nucleotide triphosphate hydrolases"/>
    <property type="match status" value="1"/>
</dbReference>
<dbReference type="InterPro" id="IPR027266">
    <property type="entry name" value="TrmE/GcvT-like"/>
</dbReference>
<comment type="caution">
    <text evidence="10">Lacks conserved residue(s) required for the propagation of feature annotation.</text>
</comment>
<name>A0A1I2VMQ7_9FIRM</name>
<dbReference type="EC" id="3.6.-.-" evidence="10"/>
<dbReference type="GO" id="GO:0002098">
    <property type="term" value="P:tRNA wobble uridine modification"/>
    <property type="evidence" value="ECO:0007669"/>
    <property type="project" value="TreeGrafter"/>
</dbReference>
<dbReference type="InterPro" id="IPR004520">
    <property type="entry name" value="GTPase_MnmE"/>
</dbReference>
<feature type="binding site" evidence="10">
    <location>
        <position position="92"/>
    </location>
    <ligand>
        <name>(6S)-5-formyl-5,6,7,8-tetrahydrofolate</name>
        <dbReference type="ChEBI" id="CHEBI:57457"/>
    </ligand>
</feature>
<accession>A0A1I2VMQ7</accession>
<dbReference type="FunFam" id="3.40.50.300:FF:000494">
    <property type="entry name" value="tRNA modification GTPase MnmE"/>
    <property type="match status" value="1"/>
</dbReference>
<dbReference type="InterPro" id="IPR031168">
    <property type="entry name" value="G_TrmE"/>
</dbReference>
<comment type="subcellular location">
    <subcellularLocation>
        <location evidence="10">Cytoplasm</location>
    </subcellularLocation>
</comment>
<dbReference type="PANTHER" id="PTHR42714">
    <property type="entry name" value="TRNA MODIFICATION GTPASE GTPBP3"/>
    <property type="match status" value="1"/>
</dbReference>
<dbReference type="GO" id="GO:0046872">
    <property type="term" value="F:metal ion binding"/>
    <property type="evidence" value="ECO:0007669"/>
    <property type="project" value="UniProtKB-KW"/>
</dbReference>
<dbReference type="CDD" id="cd14858">
    <property type="entry name" value="TrmE_N"/>
    <property type="match status" value="1"/>
</dbReference>
<evidence type="ECO:0000256" key="7">
    <source>
        <dbReference type="ARBA" id="ARBA00022842"/>
    </source>
</evidence>
<reference evidence="14" key="1">
    <citation type="submission" date="2016-10" db="EMBL/GenBank/DDBJ databases">
        <authorList>
            <person name="Varghese N."/>
            <person name="Submissions S."/>
        </authorList>
    </citation>
    <scope>NUCLEOTIDE SEQUENCE [LARGE SCALE GENOMIC DNA]</scope>
    <source>
        <strain evidence="14">DSM 17038</strain>
    </source>
</reference>
<evidence type="ECO:0000256" key="5">
    <source>
        <dbReference type="ARBA" id="ARBA00022741"/>
    </source>
</evidence>
<feature type="domain" description="TrmE-type G" evidence="12">
    <location>
        <begin position="227"/>
        <end position="388"/>
    </location>
</feature>
<feature type="binding site" evidence="10">
    <location>
        <begin position="237"/>
        <end position="242"/>
    </location>
    <ligand>
        <name>GTP</name>
        <dbReference type="ChEBI" id="CHEBI:37565"/>
    </ligand>
</feature>
<dbReference type="NCBIfam" id="TIGR00450">
    <property type="entry name" value="mnmE_trmE_thdF"/>
    <property type="match status" value="1"/>
</dbReference>
<evidence type="ECO:0000259" key="12">
    <source>
        <dbReference type="PROSITE" id="PS51709"/>
    </source>
</evidence>
<keyword evidence="2 10" id="KW-0963">Cytoplasm</keyword>
<dbReference type="SUPFAM" id="SSF116878">
    <property type="entry name" value="TrmE connector domain"/>
    <property type="match status" value="1"/>
</dbReference>
<dbReference type="InterPro" id="IPR025867">
    <property type="entry name" value="MnmE_helical"/>
</dbReference>
<keyword evidence="7 10" id="KW-0460">Magnesium</keyword>
<evidence type="ECO:0000256" key="11">
    <source>
        <dbReference type="RuleBase" id="RU003313"/>
    </source>
</evidence>
<dbReference type="FunFam" id="3.30.1360.120:FF:000003">
    <property type="entry name" value="tRNA modification GTPase MnmE"/>
    <property type="match status" value="1"/>
</dbReference>
<feature type="binding site" evidence="10">
    <location>
        <position position="256"/>
    </location>
    <ligand>
        <name>K(+)</name>
        <dbReference type="ChEBI" id="CHEBI:29103"/>
    </ligand>
</feature>
<dbReference type="STRING" id="341036.SAMN05660649_03111"/>
<dbReference type="GO" id="GO:0005525">
    <property type="term" value="F:GTP binding"/>
    <property type="evidence" value="ECO:0007669"/>
    <property type="project" value="UniProtKB-UniRule"/>
</dbReference>
<protein>
    <recommendedName>
        <fullName evidence="10">tRNA modification GTPase MnmE</fullName>
        <ecNumber evidence="10">3.6.-.-</ecNumber>
    </recommendedName>
</protein>
<dbReference type="GO" id="GO:0030488">
    <property type="term" value="P:tRNA methylation"/>
    <property type="evidence" value="ECO:0007669"/>
    <property type="project" value="TreeGrafter"/>
</dbReference>
<evidence type="ECO:0000313" key="13">
    <source>
        <dbReference type="EMBL" id="SFG90420.1"/>
    </source>
</evidence>
<dbReference type="Proteomes" id="UP000199337">
    <property type="component" value="Unassembled WGS sequence"/>
</dbReference>
<dbReference type="InterPro" id="IPR005225">
    <property type="entry name" value="Small_GTP-bd"/>
</dbReference>
<evidence type="ECO:0000256" key="3">
    <source>
        <dbReference type="ARBA" id="ARBA00022694"/>
    </source>
</evidence>
<dbReference type="InterPro" id="IPR027368">
    <property type="entry name" value="MnmE_dom2"/>
</dbReference>
<keyword evidence="14" id="KW-1185">Reference proteome</keyword>
<evidence type="ECO:0000313" key="14">
    <source>
        <dbReference type="Proteomes" id="UP000199337"/>
    </source>
</evidence>
<dbReference type="GO" id="GO:0003924">
    <property type="term" value="F:GTPase activity"/>
    <property type="evidence" value="ECO:0007669"/>
    <property type="project" value="UniProtKB-UniRule"/>
</dbReference>
<feature type="binding site" evidence="10">
    <location>
        <position position="131"/>
    </location>
    <ligand>
        <name>(6S)-5-formyl-5,6,7,8-tetrahydrofolate</name>
        <dbReference type="ChEBI" id="CHEBI:57457"/>
    </ligand>
</feature>
<evidence type="ECO:0000256" key="8">
    <source>
        <dbReference type="ARBA" id="ARBA00022958"/>
    </source>
</evidence>
<keyword evidence="3 10" id="KW-0819">tRNA processing</keyword>
<dbReference type="Gene3D" id="3.30.1360.120">
    <property type="entry name" value="Probable tRNA modification gtpase trme, domain 1"/>
    <property type="match status" value="1"/>
</dbReference>
<feature type="binding site" evidence="10">
    <location>
        <position position="262"/>
    </location>
    <ligand>
        <name>Mg(2+)</name>
        <dbReference type="ChEBI" id="CHEBI:18420"/>
    </ligand>
</feature>
<dbReference type="Pfam" id="PF01926">
    <property type="entry name" value="MMR_HSR1"/>
    <property type="match status" value="1"/>
</dbReference>
<dbReference type="Gene3D" id="1.20.120.430">
    <property type="entry name" value="tRNA modification GTPase MnmE domain 2"/>
    <property type="match status" value="1"/>
</dbReference>
<dbReference type="OrthoDB" id="9805918at2"/>
<dbReference type="RefSeq" id="WP_092472291.1">
    <property type="nucleotide sequence ID" value="NZ_FOOX01000011.1"/>
</dbReference>
<feature type="binding site" evidence="10">
    <location>
        <position position="261"/>
    </location>
    <ligand>
        <name>K(+)</name>
        <dbReference type="ChEBI" id="CHEBI:29103"/>
    </ligand>
</feature>
<evidence type="ECO:0000256" key="9">
    <source>
        <dbReference type="ARBA" id="ARBA00023134"/>
    </source>
</evidence>
<dbReference type="PROSITE" id="PS51709">
    <property type="entry name" value="G_TRME"/>
    <property type="match status" value="1"/>
</dbReference>
<feature type="binding site" evidence="10">
    <location>
        <begin position="256"/>
        <end position="262"/>
    </location>
    <ligand>
        <name>GTP</name>
        <dbReference type="ChEBI" id="CHEBI:37565"/>
    </ligand>
</feature>
<gene>
    <name evidence="10" type="primary">mnmE</name>
    <name evidence="10" type="synonym">trmE</name>
    <name evidence="13" type="ORF">SAMN05660649_03111</name>
</gene>
<dbReference type="GO" id="GO:0005829">
    <property type="term" value="C:cytosol"/>
    <property type="evidence" value="ECO:0007669"/>
    <property type="project" value="TreeGrafter"/>
</dbReference>
<dbReference type="Pfam" id="PF12631">
    <property type="entry name" value="MnmE_helical"/>
    <property type="match status" value="1"/>
</dbReference>
<keyword evidence="5 10" id="KW-0547">Nucleotide-binding</keyword>
<evidence type="ECO:0000256" key="10">
    <source>
        <dbReference type="HAMAP-Rule" id="MF_00379"/>
    </source>
</evidence>
<feature type="binding site" evidence="10">
    <location>
        <position position="22"/>
    </location>
    <ligand>
        <name>(6S)-5-formyl-5,6,7,8-tetrahydrofolate</name>
        <dbReference type="ChEBI" id="CHEBI:57457"/>
    </ligand>
</feature>
<dbReference type="Pfam" id="PF10396">
    <property type="entry name" value="TrmE_N"/>
    <property type="match status" value="1"/>
</dbReference>
<evidence type="ECO:0000256" key="1">
    <source>
        <dbReference type="ARBA" id="ARBA00011043"/>
    </source>
</evidence>
<feature type="binding site" evidence="10">
    <location>
        <position position="467"/>
    </location>
    <ligand>
        <name>(6S)-5-formyl-5,6,7,8-tetrahydrofolate</name>
        <dbReference type="ChEBI" id="CHEBI:57457"/>
    </ligand>
</feature>
<comment type="similarity">
    <text evidence="1 10 11">Belongs to the TRAFAC class TrmE-Era-EngA-EngB-Septin-like GTPase superfamily. TrmE GTPase family.</text>
</comment>